<evidence type="ECO:0000313" key="3">
    <source>
        <dbReference type="Proteomes" id="UP001217089"/>
    </source>
</evidence>
<reference evidence="2 3" key="1">
    <citation type="submission" date="2022-12" db="EMBL/GenBank/DDBJ databases">
        <title>Chromosome-level genome of Tegillarca granosa.</title>
        <authorList>
            <person name="Kim J."/>
        </authorList>
    </citation>
    <scope>NUCLEOTIDE SEQUENCE [LARGE SCALE GENOMIC DNA]</scope>
    <source>
        <strain evidence="2">Teg-2019</strain>
        <tissue evidence="2">Adductor muscle</tissue>
    </source>
</reference>
<keyword evidence="1" id="KW-0732">Signal</keyword>
<name>A0ABQ9E8I8_TEGGR</name>
<evidence type="ECO:0000256" key="1">
    <source>
        <dbReference type="SAM" id="SignalP"/>
    </source>
</evidence>
<gene>
    <name evidence="2" type="ORF">KUTeg_020477</name>
</gene>
<evidence type="ECO:0000313" key="2">
    <source>
        <dbReference type="EMBL" id="KAJ8301490.1"/>
    </source>
</evidence>
<comment type="caution">
    <text evidence="2">The sequence shown here is derived from an EMBL/GenBank/DDBJ whole genome shotgun (WGS) entry which is preliminary data.</text>
</comment>
<accession>A0ABQ9E8I8</accession>
<sequence length="288" mass="32907">MDKFKSFTGILLVTFTTITVVCNASNEVFINKESKCKTLSIDTDGTTIKWRKFTLNCKIELKKKDFWDDKICAKMSKVNLENYSSSVIFGTSFSILKKWTEYSSGDDSEVCTSSLFAYIELDLHEAYGAKFDLKVYSKKDDPVIFSSNAESEIDTAVHAAWDDCGNNCCRSDWFNNHGCCYYNMYLLLLYERTQITRTCLSSNSSNNYIPVNNTRTASVFIPSSDNTATTGWNRWILCTTSTRVCWLFFTARRIHGSSTTTWWIHCHPATTRRVHSSPTPCSFCTSRF</sequence>
<dbReference type="EMBL" id="JARBDR010000918">
    <property type="protein sequence ID" value="KAJ8301490.1"/>
    <property type="molecule type" value="Genomic_DNA"/>
</dbReference>
<feature type="signal peptide" evidence="1">
    <location>
        <begin position="1"/>
        <end position="24"/>
    </location>
</feature>
<proteinExistence type="predicted"/>
<keyword evidence="3" id="KW-1185">Reference proteome</keyword>
<organism evidence="2 3">
    <name type="scientific">Tegillarca granosa</name>
    <name type="common">Malaysian cockle</name>
    <name type="synonym">Anadara granosa</name>
    <dbReference type="NCBI Taxonomy" id="220873"/>
    <lineage>
        <taxon>Eukaryota</taxon>
        <taxon>Metazoa</taxon>
        <taxon>Spiralia</taxon>
        <taxon>Lophotrochozoa</taxon>
        <taxon>Mollusca</taxon>
        <taxon>Bivalvia</taxon>
        <taxon>Autobranchia</taxon>
        <taxon>Pteriomorphia</taxon>
        <taxon>Arcoida</taxon>
        <taxon>Arcoidea</taxon>
        <taxon>Arcidae</taxon>
        <taxon>Tegillarca</taxon>
    </lineage>
</organism>
<dbReference type="Proteomes" id="UP001217089">
    <property type="component" value="Unassembled WGS sequence"/>
</dbReference>
<feature type="chain" id="PRO_5047362568" evidence="1">
    <location>
        <begin position="25"/>
        <end position="288"/>
    </location>
</feature>
<protein>
    <submittedName>
        <fullName evidence="2">Uncharacterized protein</fullName>
    </submittedName>
</protein>